<reference evidence="2 3" key="1">
    <citation type="submission" date="2017-09" db="EMBL/GenBank/DDBJ databases">
        <title>Large-scale bioinformatics analysis of Bacillus genomes uncovers conserved roles of natural products in bacterial physiology.</title>
        <authorList>
            <consortium name="Agbiome Team Llc"/>
            <person name="Bleich R.M."/>
            <person name="Grubbs K.J."/>
            <person name="Santa Maria K.C."/>
            <person name="Allen S.E."/>
            <person name="Farag S."/>
            <person name="Shank E.A."/>
            <person name="Bowers A."/>
        </authorList>
    </citation>
    <scope>NUCLEOTIDE SEQUENCE [LARGE SCALE GENOMIC DNA]</scope>
    <source>
        <strain evidence="2 3">AFS067272</strain>
    </source>
</reference>
<dbReference type="PROSITE" id="PS51257">
    <property type="entry name" value="PROKAR_LIPOPROTEIN"/>
    <property type="match status" value="1"/>
</dbReference>
<feature type="transmembrane region" description="Helical" evidence="1">
    <location>
        <begin position="34"/>
        <end position="51"/>
    </location>
</feature>
<feature type="transmembrane region" description="Helical" evidence="1">
    <location>
        <begin position="364"/>
        <end position="390"/>
    </location>
</feature>
<organism evidence="2 3">
    <name type="scientific">Bacillus cereus</name>
    <dbReference type="NCBI Taxonomy" id="1396"/>
    <lineage>
        <taxon>Bacteria</taxon>
        <taxon>Bacillati</taxon>
        <taxon>Bacillota</taxon>
        <taxon>Bacilli</taxon>
        <taxon>Bacillales</taxon>
        <taxon>Bacillaceae</taxon>
        <taxon>Bacillus</taxon>
        <taxon>Bacillus cereus group</taxon>
    </lineage>
</organism>
<evidence type="ECO:0000256" key="1">
    <source>
        <dbReference type="SAM" id="Phobius"/>
    </source>
</evidence>
<name>A0AA44QC89_BACCE</name>
<feature type="transmembrane region" description="Helical" evidence="1">
    <location>
        <begin position="137"/>
        <end position="156"/>
    </location>
</feature>
<feature type="transmembrane region" description="Helical" evidence="1">
    <location>
        <begin position="229"/>
        <end position="248"/>
    </location>
</feature>
<dbReference type="AlphaFoldDB" id="A0AA44QC89"/>
<keyword evidence="1" id="KW-0812">Transmembrane</keyword>
<feature type="transmembrane region" description="Helical" evidence="1">
    <location>
        <begin position="107"/>
        <end position="125"/>
    </location>
</feature>
<keyword evidence="1" id="KW-0472">Membrane</keyword>
<keyword evidence="1" id="KW-1133">Transmembrane helix</keyword>
<feature type="transmembrane region" description="Helical" evidence="1">
    <location>
        <begin position="6"/>
        <end position="27"/>
    </location>
</feature>
<sequence>MKKGNFFYLLQIYASCFLIVSCLCIVLENNMFTKFILLISGILFLIGSFFSNDDRINILVMFFLVSRALQIFPDVAFVESNLVPLFVIFMTVKVVIYNRAFLKGMRYLSFIVVFFVIIILSAFNASDIFQQSYLDSIIPNRNYIVLLAYIPLLVWFREGYNLEKLLVTFTLIASCLYIFQYVMVDQIKFLSFTIQERMGDRLRLSHPIIYFGALVSLNYFIVNFSKKLNYKWVGLLSYVTTIFLVLFVNQTRSIFFALVISGLAIFILSKIQFGKKVKIATGILFLLLVSAPLYIEQINGILESSIYELNNSAGNIEVRNVATNYYVQLGTNTPFLGHGFINLRTNSASFLLSGLDQGLFWVDIGIYGLFFLHGLFGVTWYLAIIAIIMLNTKIIIRQQRTYIFAAAIYNIVTITLFADFYSFLFGTAFCLAALTYMKTDKGAKITSEVV</sequence>
<dbReference type="Proteomes" id="UP000226357">
    <property type="component" value="Unassembled WGS sequence"/>
</dbReference>
<feature type="transmembrane region" description="Helical" evidence="1">
    <location>
        <begin position="204"/>
        <end position="222"/>
    </location>
</feature>
<comment type="caution">
    <text evidence="2">The sequence shown here is derived from an EMBL/GenBank/DDBJ whole genome shotgun (WGS) entry which is preliminary data.</text>
</comment>
<protein>
    <submittedName>
        <fullName evidence="2">Uncharacterized protein</fullName>
    </submittedName>
</protein>
<feature type="transmembrane region" description="Helical" evidence="1">
    <location>
        <begin position="71"/>
        <end position="95"/>
    </location>
</feature>
<proteinExistence type="predicted"/>
<evidence type="ECO:0000313" key="3">
    <source>
        <dbReference type="Proteomes" id="UP000226357"/>
    </source>
</evidence>
<dbReference type="EMBL" id="NVBO01000064">
    <property type="protein sequence ID" value="PFS02793.1"/>
    <property type="molecule type" value="Genomic_DNA"/>
</dbReference>
<dbReference type="RefSeq" id="WP_098523002.1">
    <property type="nucleotide sequence ID" value="NZ_NVBO01000064.1"/>
</dbReference>
<evidence type="ECO:0000313" key="2">
    <source>
        <dbReference type="EMBL" id="PFS02793.1"/>
    </source>
</evidence>
<feature type="transmembrane region" description="Helical" evidence="1">
    <location>
        <begin position="402"/>
        <end position="434"/>
    </location>
</feature>
<gene>
    <name evidence="2" type="ORF">COK38_08630</name>
</gene>
<accession>A0AA44QC89</accession>
<feature type="transmembrane region" description="Helical" evidence="1">
    <location>
        <begin position="278"/>
        <end position="295"/>
    </location>
</feature>
<feature type="transmembrane region" description="Helical" evidence="1">
    <location>
        <begin position="254"/>
        <end position="271"/>
    </location>
</feature>
<feature type="transmembrane region" description="Helical" evidence="1">
    <location>
        <begin position="165"/>
        <end position="184"/>
    </location>
</feature>